<name>A0ACC0NP69_RHOML</name>
<protein>
    <submittedName>
        <fullName evidence="1">Uncharacterized protein</fullName>
    </submittedName>
</protein>
<proteinExistence type="predicted"/>
<evidence type="ECO:0000313" key="2">
    <source>
        <dbReference type="Proteomes" id="UP001062846"/>
    </source>
</evidence>
<accession>A0ACC0NP69</accession>
<evidence type="ECO:0000313" key="1">
    <source>
        <dbReference type="EMBL" id="KAI8555080.1"/>
    </source>
</evidence>
<sequence>MRNLGTDAYDSHFPGLACPVLVSRVANGVRVSFGSVERRVDLIEVLEKAVVSSFDHLLPSDADGPAAWQI</sequence>
<dbReference type="Proteomes" id="UP001062846">
    <property type="component" value="Chromosome 5"/>
</dbReference>
<organism evidence="1 2">
    <name type="scientific">Rhododendron molle</name>
    <name type="common">Chinese azalea</name>
    <name type="synonym">Azalea mollis</name>
    <dbReference type="NCBI Taxonomy" id="49168"/>
    <lineage>
        <taxon>Eukaryota</taxon>
        <taxon>Viridiplantae</taxon>
        <taxon>Streptophyta</taxon>
        <taxon>Embryophyta</taxon>
        <taxon>Tracheophyta</taxon>
        <taxon>Spermatophyta</taxon>
        <taxon>Magnoliopsida</taxon>
        <taxon>eudicotyledons</taxon>
        <taxon>Gunneridae</taxon>
        <taxon>Pentapetalae</taxon>
        <taxon>asterids</taxon>
        <taxon>Ericales</taxon>
        <taxon>Ericaceae</taxon>
        <taxon>Ericoideae</taxon>
        <taxon>Rhodoreae</taxon>
        <taxon>Rhododendron</taxon>
    </lineage>
</organism>
<comment type="caution">
    <text evidence="1">The sequence shown here is derived from an EMBL/GenBank/DDBJ whole genome shotgun (WGS) entry which is preliminary data.</text>
</comment>
<dbReference type="EMBL" id="CM046392">
    <property type="protein sequence ID" value="KAI8555080.1"/>
    <property type="molecule type" value="Genomic_DNA"/>
</dbReference>
<gene>
    <name evidence="1" type="ORF">RHMOL_Rhmol05G0146800</name>
</gene>
<keyword evidence="2" id="KW-1185">Reference proteome</keyword>
<reference evidence="1" key="1">
    <citation type="submission" date="2022-02" db="EMBL/GenBank/DDBJ databases">
        <title>Plant Genome Project.</title>
        <authorList>
            <person name="Zhang R.-G."/>
        </authorList>
    </citation>
    <scope>NUCLEOTIDE SEQUENCE</scope>
    <source>
        <strain evidence="1">AT1</strain>
    </source>
</reference>